<protein>
    <submittedName>
        <fullName evidence="3">Zonula occludens toxin family protein</fullName>
    </submittedName>
</protein>
<feature type="domain" description="Zona occludens toxin N-terminal" evidence="2">
    <location>
        <begin position="1"/>
        <end position="195"/>
    </location>
</feature>
<dbReference type="Gene3D" id="3.40.50.300">
    <property type="entry name" value="P-loop containing nucleotide triphosphate hydrolases"/>
    <property type="match status" value="1"/>
</dbReference>
<proteinExistence type="predicted"/>
<evidence type="ECO:0000259" key="2">
    <source>
        <dbReference type="Pfam" id="PF05707"/>
    </source>
</evidence>
<dbReference type="Pfam" id="PF05707">
    <property type="entry name" value="Zot"/>
    <property type="match status" value="1"/>
</dbReference>
<name>A0A7Z7HS41_9PROT</name>
<sequence length="351" mass="38763">MLTIITGTPGAGKTAYAVSCLADLLEEESRQADLLEKEPRSVYVVGIPELVLPHEVAPEVSAWTVLSPIPEDASIFEAEFTFPDGSLIIIDEAQKIFRPRSASSKVPAHVSAFEKHRHKGLDFWLITQHPGLLDSNIRKLCDKHIHLRGHWAGRELLEWSGVADPESKSDRASAVRLLYTLPKKAFSLYKSASVHVKQSRRLPLAVYVFLGFVALALFLGWKTYNRVSSAISGETQEIESSSSSVSPTSFSSSRSASGQVSEISYQDFLPRFKGRPESAPIYDSVRKVINVPHVAGCAAMLDRCTCYTEQATDSGLNDAECRAWLTRPPFQPYRAIYPVDQRSPKADQGSV</sequence>
<dbReference type="InterPro" id="IPR027417">
    <property type="entry name" value="P-loop_NTPase"/>
</dbReference>
<evidence type="ECO:0000313" key="4">
    <source>
        <dbReference type="Proteomes" id="UP000242886"/>
    </source>
</evidence>
<reference evidence="3" key="1">
    <citation type="submission" date="2017-03" db="EMBL/GenBank/DDBJ databases">
        <authorList>
            <consortium name="AG Boll"/>
        </authorList>
    </citation>
    <scope>NUCLEOTIDE SEQUENCE [LARGE SCALE GENOMIC DNA]</scope>
    <source>
        <strain evidence="3">Chol</strain>
    </source>
</reference>
<keyword evidence="1" id="KW-0812">Transmembrane</keyword>
<dbReference type="RefSeq" id="WP_154717044.1">
    <property type="nucleotide sequence ID" value="NZ_LT837803.1"/>
</dbReference>
<keyword evidence="4" id="KW-1185">Reference proteome</keyword>
<dbReference type="InterPro" id="IPR008900">
    <property type="entry name" value="Zot_N"/>
</dbReference>
<dbReference type="Proteomes" id="UP000242886">
    <property type="component" value="Chromosome SDENCHOL"/>
</dbReference>
<organism evidence="3 4">
    <name type="scientific">Sterolibacterium denitrificans</name>
    <dbReference type="NCBI Taxonomy" id="157592"/>
    <lineage>
        <taxon>Bacteria</taxon>
        <taxon>Pseudomonadati</taxon>
        <taxon>Pseudomonadota</taxon>
        <taxon>Betaproteobacteria</taxon>
        <taxon>Nitrosomonadales</taxon>
        <taxon>Sterolibacteriaceae</taxon>
        <taxon>Sterolibacterium</taxon>
    </lineage>
</organism>
<dbReference type="AlphaFoldDB" id="A0A7Z7HS41"/>
<evidence type="ECO:0000313" key="3">
    <source>
        <dbReference type="EMBL" id="SMB28111.1"/>
    </source>
</evidence>
<feature type="transmembrane region" description="Helical" evidence="1">
    <location>
        <begin position="204"/>
        <end position="221"/>
    </location>
</feature>
<keyword evidence="1" id="KW-0472">Membrane</keyword>
<evidence type="ECO:0000256" key="1">
    <source>
        <dbReference type="SAM" id="Phobius"/>
    </source>
</evidence>
<dbReference type="SUPFAM" id="SSF52540">
    <property type="entry name" value="P-loop containing nucleoside triphosphate hydrolases"/>
    <property type="match status" value="1"/>
</dbReference>
<dbReference type="EMBL" id="LT837803">
    <property type="protein sequence ID" value="SMB28111.1"/>
    <property type="molecule type" value="Genomic_DNA"/>
</dbReference>
<keyword evidence="1" id="KW-1133">Transmembrane helix</keyword>
<accession>A0A7Z7HS41</accession>
<gene>
    <name evidence="3" type="ORF">SDENCHOL_20559</name>
</gene>